<dbReference type="RefSeq" id="WP_291647300.1">
    <property type="nucleotide sequence ID" value="NZ_JAWDID010000003.1"/>
</dbReference>
<evidence type="ECO:0000256" key="1">
    <source>
        <dbReference type="SAM" id="MobiDB-lite"/>
    </source>
</evidence>
<dbReference type="InterPro" id="IPR038555">
    <property type="entry name" value="Zincin_1_sf"/>
</dbReference>
<dbReference type="InterPro" id="IPR010428">
    <property type="entry name" value="Zincin_1"/>
</dbReference>
<evidence type="ECO:0000313" key="3">
    <source>
        <dbReference type="Proteomes" id="UP001254257"/>
    </source>
</evidence>
<dbReference type="EMBL" id="JAWDID010000003">
    <property type="protein sequence ID" value="MDU0338804.1"/>
    <property type="molecule type" value="Genomic_DNA"/>
</dbReference>
<feature type="region of interest" description="Disordered" evidence="1">
    <location>
        <begin position="1"/>
        <end position="22"/>
    </location>
</feature>
<dbReference type="Proteomes" id="UP001254257">
    <property type="component" value="Unassembled WGS sequence"/>
</dbReference>
<organism evidence="2 3">
    <name type="scientific">Bosea rubneri</name>
    <dbReference type="NCBI Taxonomy" id="3075434"/>
    <lineage>
        <taxon>Bacteria</taxon>
        <taxon>Pseudomonadati</taxon>
        <taxon>Pseudomonadota</taxon>
        <taxon>Alphaproteobacteria</taxon>
        <taxon>Hyphomicrobiales</taxon>
        <taxon>Boseaceae</taxon>
        <taxon>Bosea</taxon>
    </lineage>
</organism>
<keyword evidence="3" id="KW-1185">Reference proteome</keyword>
<sequence>MASVPSIKASAPAESSQGLDWDGVRAPSGAEFEILAQAAYDRLPEDFRKLCADLIINVTEFPEDDVLKELEAESPFDLLGLFSGVGLPQQGYAPQTGQMPNTIHLYRRPILDYWAEHDESLGAIVTHVLVHEIGHHFGFDDDDMEAIERAAG</sequence>
<evidence type="ECO:0000313" key="2">
    <source>
        <dbReference type="EMBL" id="MDU0338804.1"/>
    </source>
</evidence>
<proteinExistence type="predicted"/>
<dbReference type="Gene3D" id="3.30.2010.20">
    <property type="match status" value="1"/>
</dbReference>
<comment type="caution">
    <text evidence="2">The sequence shown here is derived from an EMBL/GenBank/DDBJ whole genome shotgun (WGS) entry which is preliminary data.</text>
</comment>
<accession>A0ABU3S1Z8</accession>
<dbReference type="SUPFAM" id="SSF55486">
    <property type="entry name" value="Metalloproteases ('zincins'), catalytic domain"/>
    <property type="match status" value="1"/>
</dbReference>
<reference evidence="2 3" key="1">
    <citation type="submission" date="2023-09" db="EMBL/GenBank/DDBJ databases">
        <title>Whole genome shotgun sequencing (WGS) of Bosea sp. ZW T0_25, isolated from stored onions (Allium cepa).</title>
        <authorList>
            <person name="Stoll D.A."/>
            <person name="Huch M."/>
        </authorList>
    </citation>
    <scope>NUCLEOTIDE SEQUENCE [LARGE SCALE GENOMIC DNA]</scope>
    <source>
        <strain evidence="2 3">ZW T0_25</strain>
    </source>
</reference>
<gene>
    <name evidence="2" type="ORF">RKE40_02885</name>
</gene>
<dbReference type="CDD" id="cd12952">
    <property type="entry name" value="MMP_ACEL2062"/>
    <property type="match status" value="1"/>
</dbReference>
<dbReference type="Pfam" id="PF06262">
    <property type="entry name" value="Zincin_1"/>
    <property type="match status" value="1"/>
</dbReference>
<protein>
    <submittedName>
        <fullName evidence="2">Metallopeptidase family protein</fullName>
    </submittedName>
</protein>
<name>A0ABU3S1Z8_9HYPH</name>